<reference evidence="2" key="1">
    <citation type="submission" date="2021-09" db="EMBL/GenBank/DDBJ databases">
        <authorList>
            <person name="Martin H S."/>
        </authorList>
    </citation>
    <scope>NUCLEOTIDE SEQUENCE</scope>
</reference>
<feature type="region of interest" description="Disordered" evidence="1">
    <location>
        <begin position="47"/>
        <end position="73"/>
    </location>
</feature>
<protein>
    <submittedName>
        <fullName evidence="2">(African queen) hypothetical protein</fullName>
    </submittedName>
</protein>
<comment type="caution">
    <text evidence="2">The sequence shown here is derived from an EMBL/GenBank/DDBJ whole genome shotgun (WGS) entry which is preliminary data.</text>
</comment>
<evidence type="ECO:0000313" key="3">
    <source>
        <dbReference type="Proteomes" id="UP000789524"/>
    </source>
</evidence>
<proteinExistence type="predicted"/>
<evidence type="ECO:0000256" key="1">
    <source>
        <dbReference type="SAM" id="MobiDB-lite"/>
    </source>
</evidence>
<dbReference type="EMBL" id="CAKASE010000057">
    <property type="protein sequence ID" value="CAG9566567.1"/>
    <property type="molecule type" value="Genomic_DNA"/>
</dbReference>
<organism evidence="2 3">
    <name type="scientific">Danaus chrysippus</name>
    <name type="common">African queen</name>
    <dbReference type="NCBI Taxonomy" id="151541"/>
    <lineage>
        <taxon>Eukaryota</taxon>
        <taxon>Metazoa</taxon>
        <taxon>Ecdysozoa</taxon>
        <taxon>Arthropoda</taxon>
        <taxon>Hexapoda</taxon>
        <taxon>Insecta</taxon>
        <taxon>Pterygota</taxon>
        <taxon>Neoptera</taxon>
        <taxon>Endopterygota</taxon>
        <taxon>Lepidoptera</taxon>
        <taxon>Glossata</taxon>
        <taxon>Ditrysia</taxon>
        <taxon>Papilionoidea</taxon>
        <taxon>Nymphalidae</taxon>
        <taxon>Danainae</taxon>
        <taxon>Danaini</taxon>
        <taxon>Danaina</taxon>
        <taxon>Danaus</taxon>
        <taxon>Anosia</taxon>
    </lineage>
</organism>
<accession>A0A8J2QSA1</accession>
<evidence type="ECO:0000313" key="2">
    <source>
        <dbReference type="EMBL" id="CAG9566567.1"/>
    </source>
</evidence>
<dbReference type="OrthoDB" id="7490700at2759"/>
<sequence>MTAEADGTCGLRSPVPPTSSIRNRMAVQNKTVNKGRATNVHAAAAGRIHEGTRAARGSRDPSITQHLTASLEP</sequence>
<keyword evidence="3" id="KW-1185">Reference proteome</keyword>
<feature type="compositionally biased region" description="Basic and acidic residues" evidence="1">
    <location>
        <begin position="47"/>
        <end position="59"/>
    </location>
</feature>
<name>A0A8J2QSA1_9NEOP</name>
<dbReference type="AlphaFoldDB" id="A0A8J2QSA1"/>
<feature type="region of interest" description="Disordered" evidence="1">
    <location>
        <begin position="1"/>
        <end position="20"/>
    </location>
</feature>
<gene>
    <name evidence="2" type="ORF">DCHRY22_LOCUS7185</name>
</gene>
<feature type="compositionally biased region" description="Polar residues" evidence="1">
    <location>
        <begin position="61"/>
        <end position="73"/>
    </location>
</feature>
<dbReference type="Proteomes" id="UP000789524">
    <property type="component" value="Unassembled WGS sequence"/>
</dbReference>